<dbReference type="EMBL" id="NIRI02000042">
    <property type="protein sequence ID" value="KAG5448286.1"/>
    <property type="molecule type" value="Genomic_DNA"/>
</dbReference>
<name>A0A8T1MHF2_CLOSI</name>
<dbReference type="AlphaFoldDB" id="A0A8T1MHF2"/>
<sequence>MLEMEDSPTTVVECNVMSIFTTVELIDIHDSREGKQDGRLQKAGVYRTQGRFMFAVGVVLLPANEEVMQTVDVMVEIDVDNLLQWTISTSSYGGIWIPAQSLVYDVFKQLSVLHQAASCFSWHDIRDIAIYVQTYIIGSLMADQASRALTRFEQKGNQRGRLPMKCMVFSRQLKHEAAWCSTFNCLETSNTGDSAGSQQTQPQMPLYMGTVGRRLNMKKPRCSREIHSFAYQFGFCERLTWNPAESPVCDVFRQLNVLHQAASCSSCYDIRDIAIHVSTLSVPSCRATRRKHEGWDTVMLPKPRQGKSRGRGRVRTTSLPVSKFARSNHLSYLASLNLKDMKN</sequence>
<evidence type="ECO:0000313" key="1">
    <source>
        <dbReference type="EMBL" id="KAG5448286.1"/>
    </source>
</evidence>
<proteinExistence type="predicted"/>
<keyword evidence="2" id="KW-1185">Reference proteome</keyword>
<reference evidence="1 2" key="2">
    <citation type="journal article" date="2021" name="Genomics">
        <title>High-quality reference genome for Clonorchis sinensis.</title>
        <authorList>
            <person name="Young N.D."/>
            <person name="Stroehlein A.J."/>
            <person name="Kinkar L."/>
            <person name="Wang T."/>
            <person name="Sohn W.M."/>
            <person name="Chang B.C.H."/>
            <person name="Kaur P."/>
            <person name="Weisz D."/>
            <person name="Dudchenko O."/>
            <person name="Aiden E.L."/>
            <person name="Korhonen P.K."/>
            <person name="Gasser R.B."/>
        </authorList>
    </citation>
    <scope>NUCLEOTIDE SEQUENCE [LARGE SCALE GENOMIC DNA]</scope>
    <source>
        <strain evidence="1">Cs-k2</strain>
    </source>
</reference>
<comment type="caution">
    <text evidence="1">The sequence shown here is derived from an EMBL/GenBank/DDBJ whole genome shotgun (WGS) entry which is preliminary data.</text>
</comment>
<accession>A0A8T1MHF2</accession>
<organism evidence="1 2">
    <name type="scientific">Clonorchis sinensis</name>
    <name type="common">Chinese liver fluke</name>
    <dbReference type="NCBI Taxonomy" id="79923"/>
    <lineage>
        <taxon>Eukaryota</taxon>
        <taxon>Metazoa</taxon>
        <taxon>Spiralia</taxon>
        <taxon>Lophotrochozoa</taxon>
        <taxon>Platyhelminthes</taxon>
        <taxon>Trematoda</taxon>
        <taxon>Digenea</taxon>
        <taxon>Opisthorchiida</taxon>
        <taxon>Opisthorchiata</taxon>
        <taxon>Opisthorchiidae</taxon>
        <taxon>Clonorchis</taxon>
    </lineage>
</organism>
<feature type="non-terminal residue" evidence="1">
    <location>
        <position position="343"/>
    </location>
</feature>
<reference evidence="1 2" key="1">
    <citation type="journal article" date="2018" name="Biotechnol. Adv.">
        <title>Improved genomic resources and new bioinformatic workflow for the carcinogenic parasite Clonorchis sinensis: Biotechnological implications.</title>
        <authorList>
            <person name="Wang D."/>
            <person name="Korhonen P.K."/>
            <person name="Gasser R.B."/>
            <person name="Young N.D."/>
        </authorList>
    </citation>
    <scope>NUCLEOTIDE SEQUENCE [LARGE SCALE GENOMIC DNA]</scope>
    <source>
        <strain evidence="1">Cs-k2</strain>
    </source>
</reference>
<gene>
    <name evidence="1" type="ORF">CSKR_110463</name>
</gene>
<protein>
    <submittedName>
        <fullName evidence="1">Uncharacterized protein</fullName>
    </submittedName>
</protein>
<evidence type="ECO:0000313" key="2">
    <source>
        <dbReference type="Proteomes" id="UP000286415"/>
    </source>
</evidence>
<dbReference type="Proteomes" id="UP000286415">
    <property type="component" value="Unassembled WGS sequence"/>
</dbReference>